<accession>A0AAV5SZ72</accession>
<name>A0AAV5SZ72_9BILA</name>
<dbReference type="AlphaFoldDB" id="A0AAV5SZ72"/>
<feature type="non-terminal residue" evidence="1">
    <location>
        <position position="78"/>
    </location>
</feature>
<dbReference type="Proteomes" id="UP001432027">
    <property type="component" value="Unassembled WGS sequence"/>
</dbReference>
<protein>
    <submittedName>
        <fullName evidence="1">Uncharacterized protein</fullName>
    </submittedName>
</protein>
<gene>
    <name evidence="1" type="ORF">PENTCL1PPCAC_10217</name>
</gene>
<evidence type="ECO:0000313" key="2">
    <source>
        <dbReference type="Proteomes" id="UP001432027"/>
    </source>
</evidence>
<keyword evidence="2" id="KW-1185">Reference proteome</keyword>
<reference evidence="1" key="1">
    <citation type="submission" date="2023-10" db="EMBL/GenBank/DDBJ databases">
        <title>Genome assembly of Pristionchus species.</title>
        <authorList>
            <person name="Yoshida K."/>
            <person name="Sommer R.J."/>
        </authorList>
    </citation>
    <scope>NUCLEOTIDE SEQUENCE</scope>
    <source>
        <strain evidence="1">RS0144</strain>
    </source>
</reference>
<proteinExistence type="predicted"/>
<evidence type="ECO:0000313" key="1">
    <source>
        <dbReference type="EMBL" id="GMS88042.1"/>
    </source>
</evidence>
<dbReference type="EMBL" id="BTSX01000003">
    <property type="protein sequence ID" value="GMS88042.1"/>
    <property type="molecule type" value="Genomic_DNA"/>
</dbReference>
<feature type="non-terminal residue" evidence="1">
    <location>
        <position position="1"/>
    </location>
</feature>
<organism evidence="1 2">
    <name type="scientific">Pristionchus entomophagus</name>
    <dbReference type="NCBI Taxonomy" id="358040"/>
    <lineage>
        <taxon>Eukaryota</taxon>
        <taxon>Metazoa</taxon>
        <taxon>Ecdysozoa</taxon>
        <taxon>Nematoda</taxon>
        <taxon>Chromadorea</taxon>
        <taxon>Rhabditida</taxon>
        <taxon>Rhabditina</taxon>
        <taxon>Diplogasteromorpha</taxon>
        <taxon>Diplogasteroidea</taxon>
        <taxon>Neodiplogasteridae</taxon>
        <taxon>Pristionchus</taxon>
    </lineage>
</organism>
<sequence>FLQFRAIKQKSMKDKIGGGSEIFESELLRNIRDLYEGGTEMLTELLAELPRTREILKVEGMPFSMSLPRRIYTTRLIG</sequence>
<comment type="caution">
    <text evidence="1">The sequence shown here is derived from an EMBL/GenBank/DDBJ whole genome shotgun (WGS) entry which is preliminary data.</text>
</comment>